<dbReference type="PANTHER" id="PTHR11746">
    <property type="entry name" value="O-METHYLTRANSFERASE"/>
    <property type="match status" value="1"/>
</dbReference>
<organism evidence="7">
    <name type="scientific">Fagus sylvatica</name>
    <name type="common">Beechnut</name>
    <dbReference type="NCBI Taxonomy" id="28930"/>
    <lineage>
        <taxon>Eukaryota</taxon>
        <taxon>Viridiplantae</taxon>
        <taxon>Streptophyta</taxon>
        <taxon>Embryophyta</taxon>
        <taxon>Tracheophyta</taxon>
        <taxon>Spermatophyta</taxon>
        <taxon>Magnoliopsida</taxon>
        <taxon>eudicotyledons</taxon>
        <taxon>Gunneridae</taxon>
        <taxon>Pentapetalae</taxon>
        <taxon>rosids</taxon>
        <taxon>fabids</taxon>
        <taxon>Fagales</taxon>
        <taxon>Fagaceae</taxon>
        <taxon>Fagus</taxon>
    </lineage>
</organism>
<evidence type="ECO:0000259" key="5">
    <source>
        <dbReference type="Pfam" id="PF00891"/>
    </source>
</evidence>
<dbReference type="Pfam" id="PF00891">
    <property type="entry name" value="Methyltransf_2"/>
    <property type="match status" value="1"/>
</dbReference>
<keyword evidence="1" id="KW-0489">Methyltransferase</keyword>
<evidence type="ECO:0000259" key="6">
    <source>
        <dbReference type="Pfam" id="PF08100"/>
    </source>
</evidence>
<keyword evidence="2" id="KW-0808">Transferase</keyword>
<dbReference type="Gene3D" id="3.40.50.150">
    <property type="entry name" value="Vaccinia Virus protein VP39"/>
    <property type="match status" value="1"/>
</dbReference>
<dbReference type="GO" id="GO:0046983">
    <property type="term" value="F:protein dimerization activity"/>
    <property type="evidence" value="ECO:0007669"/>
    <property type="project" value="InterPro"/>
</dbReference>
<evidence type="ECO:0000256" key="1">
    <source>
        <dbReference type="ARBA" id="ARBA00022603"/>
    </source>
</evidence>
<evidence type="ECO:0000256" key="4">
    <source>
        <dbReference type="PIRSR" id="PIRSR005739-1"/>
    </source>
</evidence>
<evidence type="ECO:0008006" key="8">
    <source>
        <dbReference type="Google" id="ProtNLM"/>
    </source>
</evidence>
<name>A0A2N9F6C0_FAGSY</name>
<keyword evidence="3" id="KW-0949">S-adenosyl-L-methionine</keyword>
<protein>
    <recommendedName>
        <fullName evidence="8">O-methyltransferase domain-containing protein</fullName>
    </recommendedName>
</protein>
<evidence type="ECO:0000313" key="7">
    <source>
        <dbReference type="EMBL" id="SPC82678.1"/>
    </source>
</evidence>
<dbReference type="InterPro" id="IPR001077">
    <property type="entry name" value="COMT_C"/>
</dbReference>
<dbReference type="Pfam" id="PF08100">
    <property type="entry name" value="Dimerisation"/>
    <property type="match status" value="1"/>
</dbReference>
<dbReference type="Gene3D" id="1.10.10.10">
    <property type="entry name" value="Winged helix-like DNA-binding domain superfamily/Winged helix DNA-binding domain"/>
    <property type="match status" value="1"/>
</dbReference>
<evidence type="ECO:0000256" key="3">
    <source>
        <dbReference type="ARBA" id="ARBA00022691"/>
    </source>
</evidence>
<feature type="domain" description="O-methyltransferase dimerisation" evidence="6">
    <location>
        <begin position="25"/>
        <end position="113"/>
    </location>
</feature>
<dbReference type="InterPro" id="IPR012967">
    <property type="entry name" value="COMT_dimerisation"/>
</dbReference>
<evidence type="ECO:0000256" key="2">
    <source>
        <dbReference type="ARBA" id="ARBA00022679"/>
    </source>
</evidence>
<sequence length="361" mass="39848">MKNQVIHNLSEEDEACLQAMLLSSTQIIPLVLNAAIKLDLFAIIAGAGPAACMTSSEIASQLKTQDSDAPSRLDRMLRFLASHSLLTCSIRTLEDGKVERLYGLTPVCQFFLEKEDGFGGSLASFSAFTSHRAMVEVGMHMKDAILEGGNQFKKVHEMSIYQYMDMDPAFNKMFNNGMAGLSTITMKKILEVYQGFEGLTSLIDVGGGTGKCLNMIISKYPSIKSINFDLPHVTQTATSYPGVEHVGGDMFHNIPNGDAIMLKNILHNWSDENCKKLLKNCYEALPNHGKVVIIELLMPGAPESSMACQYISRLDSAMLFHLDGHERTEKEFETLCKGSGFSNFQVVCCACTLWAVMEFHK</sequence>
<dbReference type="SUPFAM" id="SSF46785">
    <property type="entry name" value="Winged helix' DNA-binding domain"/>
    <property type="match status" value="1"/>
</dbReference>
<dbReference type="GO" id="GO:0008171">
    <property type="term" value="F:O-methyltransferase activity"/>
    <property type="evidence" value="ECO:0007669"/>
    <property type="project" value="InterPro"/>
</dbReference>
<proteinExistence type="predicted"/>
<dbReference type="InterPro" id="IPR029063">
    <property type="entry name" value="SAM-dependent_MTases_sf"/>
</dbReference>
<feature type="active site" description="Proton acceptor" evidence="4">
    <location>
        <position position="267"/>
    </location>
</feature>
<dbReference type="GO" id="GO:0032259">
    <property type="term" value="P:methylation"/>
    <property type="evidence" value="ECO:0007669"/>
    <property type="project" value="UniProtKB-KW"/>
</dbReference>
<dbReference type="SUPFAM" id="SSF53335">
    <property type="entry name" value="S-adenosyl-L-methionine-dependent methyltransferases"/>
    <property type="match status" value="1"/>
</dbReference>
<reference evidence="7" key="1">
    <citation type="submission" date="2018-02" db="EMBL/GenBank/DDBJ databases">
        <authorList>
            <person name="Cohen D.B."/>
            <person name="Kent A.D."/>
        </authorList>
    </citation>
    <scope>NUCLEOTIDE SEQUENCE</scope>
</reference>
<dbReference type="AlphaFoldDB" id="A0A2N9F6C0"/>
<dbReference type="InterPro" id="IPR036388">
    <property type="entry name" value="WH-like_DNA-bd_sf"/>
</dbReference>
<dbReference type="FunFam" id="1.10.10.10:FF:000357">
    <property type="entry name" value="Caffeic acid 3-O-methyltransferase"/>
    <property type="match status" value="1"/>
</dbReference>
<feature type="domain" description="O-methyltransferase C-terminal" evidence="5">
    <location>
        <begin position="140"/>
        <end position="342"/>
    </location>
</feature>
<accession>A0A2N9F6C0</accession>
<dbReference type="InterPro" id="IPR016461">
    <property type="entry name" value="COMT-like"/>
</dbReference>
<gene>
    <name evidence="7" type="ORF">FSB_LOCUS10560</name>
</gene>
<dbReference type="PROSITE" id="PS51683">
    <property type="entry name" value="SAM_OMT_II"/>
    <property type="match status" value="1"/>
</dbReference>
<dbReference type="InterPro" id="IPR036390">
    <property type="entry name" value="WH_DNA-bd_sf"/>
</dbReference>
<dbReference type="EMBL" id="OIVN01000592">
    <property type="protein sequence ID" value="SPC82678.1"/>
    <property type="molecule type" value="Genomic_DNA"/>
</dbReference>
<dbReference type="PIRSF" id="PIRSF005739">
    <property type="entry name" value="O-mtase"/>
    <property type="match status" value="1"/>
</dbReference>